<feature type="compositionally biased region" description="Basic and acidic residues" evidence="1">
    <location>
        <begin position="63"/>
        <end position="88"/>
    </location>
</feature>
<reference evidence="2 3" key="1">
    <citation type="submission" date="2024-01" db="EMBL/GenBank/DDBJ databases">
        <title>Genome assemblies of Stephania.</title>
        <authorList>
            <person name="Yang L."/>
        </authorList>
    </citation>
    <scope>NUCLEOTIDE SEQUENCE [LARGE SCALE GENOMIC DNA]</scope>
    <source>
        <strain evidence="2">QJT</strain>
        <tissue evidence="2">Leaf</tissue>
    </source>
</reference>
<dbReference type="AlphaFoldDB" id="A0AAP0E472"/>
<evidence type="ECO:0000256" key="1">
    <source>
        <dbReference type="SAM" id="MobiDB-lite"/>
    </source>
</evidence>
<dbReference type="Proteomes" id="UP001417504">
    <property type="component" value="Unassembled WGS sequence"/>
</dbReference>
<evidence type="ECO:0000313" key="2">
    <source>
        <dbReference type="EMBL" id="KAK9084562.1"/>
    </source>
</evidence>
<name>A0AAP0E472_9MAGN</name>
<organism evidence="2 3">
    <name type="scientific">Stephania japonica</name>
    <dbReference type="NCBI Taxonomy" id="461633"/>
    <lineage>
        <taxon>Eukaryota</taxon>
        <taxon>Viridiplantae</taxon>
        <taxon>Streptophyta</taxon>
        <taxon>Embryophyta</taxon>
        <taxon>Tracheophyta</taxon>
        <taxon>Spermatophyta</taxon>
        <taxon>Magnoliopsida</taxon>
        <taxon>Ranunculales</taxon>
        <taxon>Menispermaceae</taxon>
        <taxon>Menispermoideae</taxon>
        <taxon>Cissampelideae</taxon>
        <taxon>Stephania</taxon>
    </lineage>
</organism>
<evidence type="ECO:0000313" key="3">
    <source>
        <dbReference type="Proteomes" id="UP001417504"/>
    </source>
</evidence>
<feature type="region of interest" description="Disordered" evidence="1">
    <location>
        <begin position="56"/>
        <end position="88"/>
    </location>
</feature>
<keyword evidence="3" id="KW-1185">Reference proteome</keyword>
<protein>
    <submittedName>
        <fullName evidence="2">Uncharacterized protein</fullName>
    </submittedName>
</protein>
<proteinExistence type="predicted"/>
<gene>
    <name evidence="2" type="ORF">Sjap_024973</name>
</gene>
<accession>A0AAP0E472</accession>
<dbReference type="EMBL" id="JBBNAE010000011">
    <property type="protein sequence ID" value="KAK9084562.1"/>
    <property type="molecule type" value="Genomic_DNA"/>
</dbReference>
<sequence length="103" mass="11730">MKPRVVWRDRDGEAEREWWEVRNGRDERAAVEGGRIRVAENSGIRVRIRGALYAGYDSSGSKMRNERERKQRNERETRKEGEGGEELDKVGIMVGGVGGVEKA</sequence>
<comment type="caution">
    <text evidence="2">The sequence shown here is derived from an EMBL/GenBank/DDBJ whole genome shotgun (WGS) entry which is preliminary data.</text>
</comment>